<name>A0A937G4S2_9BACT</name>
<dbReference type="Proteomes" id="UP000614216">
    <property type="component" value="Unassembled WGS sequence"/>
</dbReference>
<organism evidence="2 3">
    <name type="scientific">Fulvivirga marina</name>
    <dbReference type="NCBI Taxonomy" id="2494733"/>
    <lineage>
        <taxon>Bacteria</taxon>
        <taxon>Pseudomonadati</taxon>
        <taxon>Bacteroidota</taxon>
        <taxon>Cytophagia</taxon>
        <taxon>Cytophagales</taxon>
        <taxon>Fulvivirgaceae</taxon>
        <taxon>Fulvivirga</taxon>
    </lineage>
</organism>
<sequence>MPTVKDYQAVIKSMDMLTMKMEAITQELFEANIEFISQLAASKLKEELSGSLATYSTRLQGLLAEMEEETKLLKREKVNYQFREKLMTERIPLI</sequence>
<protein>
    <submittedName>
        <fullName evidence="2">Uncharacterized protein</fullName>
    </submittedName>
</protein>
<evidence type="ECO:0000256" key="1">
    <source>
        <dbReference type="SAM" id="Coils"/>
    </source>
</evidence>
<evidence type="ECO:0000313" key="2">
    <source>
        <dbReference type="EMBL" id="MBL6448421.1"/>
    </source>
</evidence>
<dbReference type="AlphaFoldDB" id="A0A937G4S2"/>
<gene>
    <name evidence="2" type="ORF">JMN32_19060</name>
</gene>
<dbReference type="EMBL" id="JAEUGD010000064">
    <property type="protein sequence ID" value="MBL6448421.1"/>
    <property type="molecule type" value="Genomic_DNA"/>
</dbReference>
<keyword evidence="3" id="KW-1185">Reference proteome</keyword>
<accession>A0A937G4S2</accession>
<evidence type="ECO:0000313" key="3">
    <source>
        <dbReference type="Proteomes" id="UP000614216"/>
    </source>
</evidence>
<feature type="coiled-coil region" evidence="1">
    <location>
        <begin position="56"/>
        <end position="83"/>
    </location>
</feature>
<dbReference type="RefSeq" id="WP_202857961.1">
    <property type="nucleotide sequence ID" value="NZ_JAEUGD010000064.1"/>
</dbReference>
<comment type="caution">
    <text evidence="2">The sequence shown here is derived from an EMBL/GenBank/DDBJ whole genome shotgun (WGS) entry which is preliminary data.</text>
</comment>
<reference evidence="2" key="1">
    <citation type="submission" date="2021-01" db="EMBL/GenBank/DDBJ databases">
        <title>Fulvivirga kasyanovii gen. nov., sp nov., a novel member of the phylum Bacteroidetes isolated from seawater in a mussel farm.</title>
        <authorList>
            <person name="Zhao L.-H."/>
            <person name="Wang Z.-J."/>
        </authorList>
    </citation>
    <scope>NUCLEOTIDE SEQUENCE</scope>
    <source>
        <strain evidence="2">29W222</strain>
    </source>
</reference>
<proteinExistence type="predicted"/>
<keyword evidence="1" id="KW-0175">Coiled coil</keyword>